<feature type="transmembrane region" description="Helical" evidence="1">
    <location>
        <begin position="86"/>
        <end position="107"/>
    </location>
</feature>
<keyword evidence="1" id="KW-0812">Transmembrane</keyword>
<feature type="transmembrane region" description="Helical" evidence="1">
    <location>
        <begin position="42"/>
        <end position="66"/>
    </location>
</feature>
<dbReference type="SUPFAM" id="SSF81321">
    <property type="entry name" value="Family A G protein-coupled receptor-like"/>
    <property type="match status" value="1"/>
</dbReference>
<feature type="domain" description="7TM GPCR serpentine receptor class x (Srx)" evidence="2">
    <location>
        <begin position="42"/>
        <end position="235"/>
    </location>
</feature>
<evidence type="ECO:0000259" key="2">
    <source>
        <dbReference type="Pfam" id="PF10328"/>
    </source>
</evidence>
<comment type="caution">
    <text evidence="3">The sequence shown here is derived from an EMBL/GenBank/DDBJ whole genome shotgun (WGS) entry which is preliminary data.</text>
</comment>
<dbReference type="InterPro" id="IPR019430">
    <property type="entry name" value="7TM_GPCR_serpentine_rcpt_Srx"/>
</dbReference>
<sequence>MDPMHQSLAISYIVVPLLLIPLYFRLLYVFHLKFSQLLSYRLMFHQGIGDILLMTAQFAAGISATFDSPMPFWLNKIFGAVFNGGYQSSLPFVLLLTVNRLIVICDFPALRPLLENRYAPLWIGLPYLWGFCLGISYLCPNIDVLFDLGTFSWQFSGDYGSWAQSVDFYAGESIIVASTVIYVFILAYIFLKKFIHLQRAGHAHVAIPRRNDYGLLLNIFLTYASLALLLLAFNVQPRISETKSASGVVNLLIAIRAGLDPFICILTIKSVRRVFIAKRRVDVSFVTTLRT</sequence>
<keyword evidence="1" id="KW-1133">Transmembrane helix</keyword>
<name>A0AA39IKK5_9BILA</name>
<feature type="transmembrane region" description="Helical" evidence="1">
    <location>
        <begin position="212"/>
        <end position="235"/>
    </location>
</feature>
<accession>A0AA39IKK5</accession>
<evidence type="ECO:0000313" key="4">
    <source>
        <dbReference type="Proteomes" id="UP001175271"/>
    </source>
</evidence>
<feature type="transmembrane region" description="Helical" evidence="1">
    <location>
        <begin position="119"/>
        <end position="138"/>
    </location>
</feature>
<feature type="transmembrane region" description="Helical" evidence="1">
    <location>
        <begin position="12"/>
        <end position="30"/>
    </location>
</feature>
<feature type="transmembrane region" description="Helical" evidence="1">
    <location>
        <begin position="168"/>
        <end position="191"/>
    </location>
</feature>
<keyword evidence="4" id="KW-1185">Reference proteome</keyword>
<feature type="transmembrane region" description="Helical" evidence="1">
    <location>
        <begin position="247"/>
        <end position="268"/>
    </location>
</feature>
<reference evidence="3" key="1">
    <citation type="submission" date="2023-06" db="EMBL/GenBank/DDBJ databases">
        <title>Genomic analysis of the entomopathogenic nematode Steinernema hermaphroditum.</title>
        <authorList>
            <person name="Schwarz E.M."/>
            <person name="Heppert J.K."/>
            <person name="Baniya A."/>
            <person name="Schwartz H.T."/>
            <person name="Tan C.-H."/>
            <person name="Antoshechkin I."/>
            <person name="Sternberg P.W."/>
            <person name="Goodrich-Blair H."/>
            <person name="Dillman A.R."/>
        </authorList>
    </citation>
    <scope>NUCLEOTIDE SEQUENCE</scope>
    <source>
        <strain evidence="3">PS9179</strain>
        <tissue evidence="3">Whole animal</tissue>
    </source>
</reference>
<gene>
    <name evidence="3" type="ORF">QR680_008925</name>
</gene>
<dbReference type="EMBL" id="JAUCMV010000001">
    <property type="protein sequence ID" value="KAK0424917.1"/>
    <property type="molecule type" value="Genomic_DNA"/>
</dbReference>
<dbReference type="AlphaFoldDB" id="A0AA39IKK5"/>
<proteinExistence type="predicted"/>
<organism evidence="3 4">
    <name type="scientific">Steinernema hermaphroditum</name>
    <dbReference type="NCBI Taxonomy" id="289476"/>
    <lineage>
        <taxon>Eukaryota</taxon>
        <taxon>Metazoa</taxon>
        <taxon>Ecdysozoa</taxon>
        <taxon>Nematoda</taxon>
        <taxon>Chromadorea</taxon>
        <taxon>Rhabditida</taxon>
        <taxon>Tylenchina</taxon>
        <taxon>Panagrolaimomorpha</taxon>
        <taxon>Strongyloidoidea</taxon>
        <taxon>Steinernematidae</taxon>
        <taxon>Steinernema</taxon>
    </lineage>
</organism>
<dbReference type="Proteomes" id="UP001175271">
    <property type="component" value="Unassembled WGS sequence"/>
</dbReference>
<protein>
    <recommendedName>
        <fullName evidence="2">7TM GPCR serpentine receptor class x (Srx) domain-containing protein</fullName>
    </recommendedName>
</protein>
<keyword evidence="1" id="KW-0472">Membrane</keyword>
<evidence type="ECO:0000313" key="3">
    <source>
        <dbReference type="EMBL" id="KAK0424917.1"/>
    </source>
</evidence>
<dbReference type="Gene3D" id="1.20.1070.10">
    <property type="entry name" value="Rhodopsin 7-helix transmembrane proteins"/>
    <property type="match status" value="1"/>
</dbReference>
<dbReference type="Pfam" id="PF10328">
    <property type="entry name" value="7TM_GPCR_Srx"/>
    <property type="match status" value="1"/>
</dbReference>
<evidence type="ECO:0000256" key="1">
    <source>
        <dbReference type="SAM" id="Phobius"/>
    </source>
</evidence>